<dbReference type="Gene3D" id="3.40.50.720">
    <property type="entry name" value="NAD(P)-binding Rossmann-like Domain"/>
    <property type="match status" value="1"/>
</dbReference>
<dbReference type="PANTHER" id="PTHR43639">
    <property type="entry name" value="OXIDOREDUCTASE, SHORT-CHAIN DEHYDROGENASE/REDUCTASE FAMILY (AFU_ORTHOLOGUE AFUA_5G02870)"/>
    <property type="match status" value="1"/>
</dbReference>
<evidence type="ECO:0000313" key="3">
    <source>
        <dbReference type="EMBL" id="MFC0541371.1"/>
    </source>
</evidence>
<dbReference type="Proteomes" id="UP001589810">
    <property type="component" value="Unassembled WGS sequence"/>
</dbReference>
<dbReference type="InterPro" id="IPR036291">
    <property type="entry name" value="NAD(P)-bd_dom_sf"/>
</dbReference>
<comment type="similarity">
    <text evidence="1">Belongs to the short-chain dehydrogenases/reductases (SDR) family.</text>
</comment>
<dbReference type="InterPro" id="IPR020904">
    <property type="entry name" value="Sc_DH/Rdtase_CS"/>
</dbReference>
<dbReference type="PANTHER" id="PTHR43639:SF1">
    <property type="entry name" value="SHORT-CHAIN DEHYDROGENASE_REDUCTASE FAMILY PROTEIN"/>
    <property type="match status" value="1"/>
</dbReference>
<protein>
    <submittedName>
        <fullName evidence="3">SDR family NAD(P)-dependent oxidoreductase</fullName>
        <ecNumber evidence="3">1.1.1.-</ecNumber>
    </submittedName>
</protein>
<evidence type="ECO:0000313" key="4">
    <source>
        <dbReference type="Proteomes" id="UP001589810"/>
    </source>
</evidence>
<keyword evidence="4" id="KW-1185">Reference proteome</keyword>
<name>A0ABV6MM48_9PSEU</name>
<evidence type="ECO:0000256" key="1">
    <source>
        <dbReference type="ARBA" id="ARBA00006484"/>
    </source>
</evidence>
<gene>
    <name evidence="3" type="ORF">ACFFH7_07740</name>
</gene>
<keyword evidence="2 3" id="KW-0560">Oxidoreductase</keyword>
<dbReference type="PROSITE" id="PS00061">
    <property type="entry name" value="ADH_SHORT"/>
    <property type="match status" value="1"/>
</dbReference>
<organism evidence="3 4">
    <name type="scientific">Kutzneria chonburiensis</name>
    <dbReference type="NCBI Taxonomy" id="1483604"/>
    <lineage>
        <taxon>Bacteria</taxon>
        <taxon>Bacillati</taxon>
        <taxon>Actinomycetota</taxon>
        <taxon>Actinomycetes</taxon>
        <taxon>Pseudonocardiales</taxon>
        <taxon>Pseudonocardiaceae</taxon>
        <taxon>Kutzneria</taxon>
    </lineage>
</organism>
<proteinExistence type="inferred from homology"/>
<dbReference type="NCBIfam" id="NF005559">
    <property type="entry name" value="PRK07231.1"/>
    <property type="match status" value="1"/>
</dbReference>
<dbReference type="GO" id="GO:0016491">
    <property type="term" value="F:oxidoreductase activity"/>
    <property type="evidence" value="ECO:0007669"/>
    <property type="project" value="UniProtKB-KW"/>
</dbReference>
<accession>A0ABV6MM48</accession>
<dbReference type="RefSeq" id="WP_379793849.1">
    <property type="nucleotide sequence ID" value="NZ_JBHLUD010000002.1"/>
</dbReference>
<dbReference type="Pfam" id="PF13561">
    <property type="entry name" value="adh_short_C2"/>
    <property type="match status" value="1"/>
</dbReference>
<dbReference type="PRINTS" id="PR00081">
    <property type="entry name" value="GDHRDH"/>
</dbReference>
<dbReference type="EC" id="1.1.1.-" evidence="3"/>
<comment type="caution">
    <text evidence="3">The sequence shown here is derived from an EMBL/GenBank/DDBJ whole genome shotgun (WGS) entry which is preliminary data.</text>
</comment>
<reference evidence="3 4" key="1">
    <citation type="submission" date="2024-09" db="EMBL/GenBank/DDBJ databases">
        <authorList>
            <person name="Sun Q."/>
            <person name="Mori K."/>
        </authorList>
    </citation>
    <scope>NUCLEOTIDE SEQUENCE [LARGE SCALE GENOMIC DNA]</scope>
    <source>
        <strain evidence="3 4">TBRC 1432</strain>
    </source>
</reference>
<dbReference type="InterPro" id="IPR002347">
    <property type="entry name" value="SDR_fam"/>
</dbReference>
<sequence>MGQVTTLDGRTALVTGAGRGLGRGIGVALARAGAKVVLVSRTAAEIDAAASEIRDAGGSAVAVTCDVLDLADFEAVLDGVGVVDVLVNNAGTNDPMPFGEVMPTVYDKIFDLNVRATYFVTQAVVSRMIAAGRGGSVITVSSQMGQVGAANRSVYCAAKHAVEGMTKALAVELGPRGIRVNTVAPGYVETPLTAPYFADEEFRADTMRRIPLGRLGLVADVAAAVVYLADPAATFVTGTSLVIDGGYTAQ</sequence>
<dbReference type="PRINTS" id="PR00080">
    <property type="entry name" value="SDRFAMILY"/>
</dbReference>
<dbReference type="EMBL" id="JBHLUD010000002">
    <property type="protein sequence ID" value="MFC0541371.1"/>
    <property type="molecule type" value="Genomic_DNA"/>
</dbReference>
<evidence type="ECO:0000256" key="2">
    <source>
        <dbReference type="ARBA" id="ARBA00023002"/>
    </source>
</evidence>
<dbReference type="SUPFAM" id="SSF51735">
    <property type="entry name" value="NAD(P)-binding Rossmann-fold domains"/>
    <property type="match status" value="1"/>
</dbReference>